<dbReference type="OrthoDB" id="2535391at2759"/>
<accession>A0A197KGN0</accession>
<dbReference type="InterPro" id="IPR001841">
    <property type="entry name" value="Znf_RING"/>
</dbReference>
<evidence type="ECO:0000256" key="6">
    <source>
        <dbReference type="SAM" id="MobiDB-lite"/>
    </source>
</evidence>
<evidence type="ECO:0000256" key="1">
    <source>
        <dbReference type="ARBA" id="ARBA00022723"/>
    </source>
</evidence>
<dbReference type="Pfam" id="PF14634">
    <property type="entry name" value="zf-RING_5"/>
    <property type="match status" value="1"/>
</dbReference>
<dbReference type="AlphaFoldDB" id="A0A197KGN0"/>
<evidence type="ECO:0000256" key="3">
    <source>
        <dbReference type="ARBA" id="ARBA00022833"/>
    </source>
</evidence>
<feature type="domain" description="RING-type" evidence="7">
    <location>
        <begin position="6"/>
        <end position="73"/>
    </location>
</feature>
<keyword evidence="4" id="KW-0469">Meiosis</keyword>
<gene>
    <name evidence="8" type="ORF">K457DRAFT_13444</name>
</gene>
<dbReference type="PANTHER" id="PTHR22663">
    <property type="entry name" value="RING FINGER PROTEIN NARYA-RELATED"/>
    <property type="match status" value="1"/>
</dbReference>
<dbReference type="GO" id="GO:0008270">
    <property type="term" value="F:zinc ion binding"/>
    <property type="evidence" value="ECO:0007669"/>
    <property type="project" value="UniProtKB-KW"/>
</dbReference>
<dbReference type="GO" id="GO:0016925">
    <property type="term" value="P:protein sumoylation"/>
    <property type="evidence" value="ECO:0007669"/>
    <property type="project" value="TreeGrafter"/>
</dbReference>
<evidence type="ECO:0000256" key="5">
    <source>
        <dbReference type="SAM" id="Coils"/>
    </source>
</evidence>
<evidence type="ECO:0000313" key="8">
    <source>
        <dbReference type="EMBL" id="OAQ35529.1"/>
    </source>
</evidence>
<sequence length="498" mass="55333">MLEHIHCNKCFRLDPVKDVSYWLTNCGHIICQQCLDRAQTKEGKKRKAEPDSGDSQAEGNIKGSESICTICKKPCECINIPEGVEDLPEAIQPFFRPLANLCNTTLDTWKFQEQNFTKLIDHLQARTKRQNEVLTKARTELLKMKAMKSENQTIKEENEKLKLQIQELKRHHSGGGRNAGYGSGVPITPVTPQIRVMNPSADRIQPPTSSRDNQQDSGREEPDRAKRTHESQLPPPPPPPPDPRTGGGDTKVDLKRARSATSNVGNAIHASRLSVTPRPPPATGRISLVSYQQPGFMSPRLTLTHQPSDVLQSPRRPPSVHTVHHIAQPRYPNVSATIPRLPGVGPPQAPGFGDHIAAVPGGQNGYGYQRAPVPVQGLSQEHVYPIAQPSWPSTSGLPQAGVGYQEMLGTGQVHNRGVVAHDPLIRMRSAASAARTTWQQQQQQQQQQLKLQQQQHLQRQQLHHQQHQLQQHLQPQYGYPIASKSAVPRPVVPRTHYG</sequence>
<dbReference type="STRING" id="1314771.A0A197KGN0"/>
<keyword evidence="3" id="KW-0862">Zinc</keyword>
<dbReference type="GO" id="GO:0019789">
    <property type="term" value="F:SUMO transferase activity"/>
    <property type="evidence" value="ECO:0007669"/>
    <property type="project" value="InterPro"/>
</dbReference>
<reference evidence="8 9" key="1">
    <citation type="submission" date="2016-05" db="EMBL/GenBank/DDBJ databases">
        <title>Genome sequencing reveals origins of a unique bacterial endosymbiosis in the earliest lineages of terrestrial Fungi.</title>
        <authorList>
            <consortium name="DOE Joint Genome Institute"/>
            <person name="Uehling J."/>
            <person name="Gryganskyi A."/>
            <person name="Hameed K."/>
            <person name="Tschaplinski T."/>
            <person name="Misztal P."/>
            <person name="Wu S."/>
            <person name="Desiro A."/>
            <person name="Vande Pol N."/>
            <person name="Du Z.-Y."/>
            <person name="Zienkiewicz A."/>
            <person name="Zienkiewicz K."/>
            <person name="Morin E."/>
            <person name="Tisserant E."/>
            <person name="Splivallo R."/>
            <person name="Hainaut M."/>
            <person name="Henrissat B."/>
            <person name="Ohm R."/>
            <person name="Kuo A."/>
            <person name="Yan J."/>
            <person name="Lipzen A."/>
            <person name="Nolan M."/>
            <person name="Labutti K."/>
            <person name="Barry K."/>
            <person name="Goldstein A."/>
            <person name="Labbe J."/>
            <person name="Schadt C."/>
            <person name="Tuskan G."/>
            <person name="Grigoriev I."/>
            <person name="Martin F."/>
            <person name="Vilgalys R."/>
            <person name="Bonito G."/>
        </authorList>
    </citation>
    <scope>NUCLEOTIDE SEQUENCE [LARGE SCALE GENOMIC DNA]</scope>
    <source>
        <strain evidence="8 9">AG-77</strain>
    </source>
</reference>
<proteinExistence type="predicted"/>
<name>A0A197KGN0_9FUNG</name>
<dbReference type="EMBL" id="KV442014">
    <property type="protein sequence ID" value="OAQ35529.1"/>
    <property type="molecule type" value="Genomic_DNA"/>
</dbReference>
<dbReference type="PROSITE" id="PS00518">
    <property type="entry name" value="ZF_RING_1"/>
    <property type="match status" value="1"/>
</dbReference>
<feature type="coiled-coil region" evidence="5">
    <location>
        <begin position="144"/>
        <end position="171"/>
    </location>
</feature>
<feature type="region of interest" description="Disordered" evidence="6">
    <location>
        <begin position="171"/>
        <end position="281"/>
    </location>
</feature>
<keyword evidence="9" id="KW-1185">Reference proteome</keyword>
<evidence type="ECO:0000313" key="9">
    <source>
        <dbReference type="Proteomes" id="UP000078512"/>
    </source>
</evidence>
<keyword evidence="5" id="KW-0175">Coiled coil</keyword>
<dbReference type="GO" id="GO:0007129">
    <property type="term" value="P:homologous chromosome pairing at meiosis"/>
    <property type="evidence" value="ECO:0007669"/>
    <property type="project" value="TreeGrafter"/>
</dbReference>
<feature type="compositionally biased region" description="Pro residues" evidence="6">
    <location>
        <begin position="233"/>
        <end position="243"/>
    </location>
</feature>
<dbReference type="PANTHER" id="PTHR22663:SF17">
    <property type="entry name" value="RING FINGER PROTEIN NARYA-RELATED"/>
    <property type="match status" value="1"/>
</dbReference>
<evidence type="ECO:0000259" key="7">
    <source>
        <dbReference type="Pfam" id="PF14634"/>
    </source>
</evidence>
<evidence type="ECO:0000256" key="4">
    <source>
        <dbReference type="ARBA" id="ARBA00023254"/>
    </source>
</evidence>
<keyword evidence="1" id="KW-0479">Metal-binding</keyword>
<keyword evidence="2" id="KW-0863">Zinc-finger</keyword>
<protein>
    <recommendedName>
        <fullName evidence="7">RING-type domain-containing protein</fullName>
    </recommendedName>
</protein>
<dbReference type="InterPro" id="IPR017907">
    <property type="entry name" value="Znf_RING_CS"/>
</dbReference>
<organism evidence="8 9">
    <name type="scientific">Linnemannia elongata AG-77</name>
    <dbReference type="NCBI Taxonomy" id="1314771"/>
    <lineage>
        <taxon>Eukaryota</taxon>
        <taxon>Fungi</taxon>
        <taxon>Fungi incertae sedis</taxon>
        <taxon>Mucoromycota</taxon>
        <taxon>Mortierellomycotina</taxon>
        <taxon>Mortierellomycetes</taxon>
        <taxon>Mortierellales</taxon>
        <taxon>Mortierellaceae</taxon>
        <taxon>Linnemannia</taxon>
    </lineage>
</organism>
<dbReference type="InterPro" id="IPR042123">
    <property type="entry name" value="Zip3/RNF212-like"/>
</dbReference>
<dbReference type="GO" id="GO:0007131">
    <property type="term" value="P:reciprocal meiotic recombination"/>
    <property type="evidence" value="ECO:0007669"/>
    <property type="project" value="InterPro"/>
</dbReference>
<dbReference type="Proteomes" id="UP000078512">
    <property type="component" value="Unassembled WGS sequence"/>
</dbReference>
<feature type="compositionally biased region" description="Basic and acidic residues" evidence="6">
    <location>
        <begin position="213"/>
        <end position="230"/>
    </location>
</feature>
<dbReference type="GO" id="GO:0000795">
    <property type="term" value="C:synaptonemal complex"/>
    <property type="evidence" value="ECO:0007669"/>
    <property type="project" value="InterPro"/>
</dbReference>
<evidence type="ECO:0000256" key="2">
    <source>
        <dbReference type="ARBA" id="ARBA00022771"/>
    </source>
</evidence>